<dbReference type="EMBL" id="AP019791">
    <property type="protein sequence ID" value="BBL78777.1"/>
    <property type="molecule type" value="Genomic_DNA"/>
</dbReference>
<organism evidence="11 12">
    <name type="scientific">Rubrobacter xylanophilus</name>
    <dbReference type="NCBI Taxonomy" id="49319"/>
    <lineage>
        <taxon>Bacteria</taxon>
        <taxon>Bacillati</taxon>
        <taxon>Actinomycetota</taxon>
        <taxon>Rubrobacteria</taxon>
        <taxon>Rubrobacterales</taxon>
        <taxon>Rubrobacteraceae</taxon>
        <taxon>Rubrobacter</taxon>
    </lineage>
</organism>
<comment type="function">
    <text evidence="7">Anion-transporting ATPase. Catalyzes the extrusion of arsenite.</text>
</comment>
<dbReference type="Proteomes" id="UP000318065">
    <property type="component" value="Chromosome"/>
</dbReference>
<name>A0A510HKA6_9ACTN</name>
<protein>
    <recommendedName>
        <fullName evidence="8">arsenite-transporting ATPase</fullName>
        <ecNumber evidence="8">7.3.2.7</ecNumber>
    </recommendedName>
</protein>
<dbReference type="SUPFAM" id="SSF52540">
    <property type="entry name" value="P-loop containing nucleoside triphosphate hydrolases"/>
    <property type="match status" value="1"/>
</dbReference>
<evidence type="ECO:0000256" key="3">
    <source>
        <dbReference type="ARBA" id="ARBA00022840"/>
    </source>
</evidence>
<feature type="domain" description="ArsA HSP20-like" evidence="10">
    <location>
        <begin position="325"/>
        <end position="386"/>
    </location>
</feature>
<keyword evidence="5" id="KW-1278">Translocase</keyword>
<dbReference type="NCBIfam" id="TIGR00345">
    <property type="entry name" value="GET3_arsA_TRC40"/>
    <property type="match status" value="1"/>
</dbReference>
<keyword evidence="2" id="KW-0547">Nucleotide-binding</keyword>
<evidence type="ECO:0000256" key="7">
    <source>
        <dbReference type="ARBA" id="ARBA00059736"/>
    </source>
</evidence>
<dbReference type="EC" id="7.3.2.7" evidence="8"/>
<evidence type="ECO:0000256" key="4">
    <source>
        <dbReference type="ARBA" id="ARBA00022849"/>
    </source>
</evidence>
<evidence type="ECO:0000313" key="11">
    <source>
        <dbReference type="EMBL" id="BBL78777.1"/>
    </source>
</evidence>
<comment type="similarity">
    <text evidence="1">Belongs to the arsA ATPase family.</text>
</comment>
<accession>A0A510HKA6</accession>
<proteinExistence type="inferred from homology"/>
<dbReference type="GO" id="GO:0015446">
    <property type="term" value="F:ATPase-coupled arsenite transmembrane transporter activity"/>
    <property type="evidence" value="ECO:0007669"/>
    <property type="project" value="UniProtKB-EC"/>
</dbReference>
<dbReference type="Gene3D" id="2.60.40.790">
    <property type="match status" value="1"/>
</dbReference>
<dbReference type="CDD" id="cd02035">
    <property type="entry name" value="ArsA"/>
    <property type="match status" value="1"/>
</dbReference>
<dbReference type="GO" id="GO:0016887">
    <property type="term" value="F:ATP hydrolysis activity"/>
    <property type="evidence" value="ECO:0007669"/>
    <property type="project" value="InterPro"/>
</dbReference>
<evidence type="ECO:0000256" key="2">
    <source>
        <dbReference type="ARBA" id="ARBA00022741"/>
    </source>
</evidence>
<evidence type="ECO:0000313" key="12">
    <source>
        <dbReference type="Proteomes" id="UP000318065"/>
    </source>
</evidence>
<evidence type="ECO:0000256" key="1">
    <source>
        <dbReference type="ARBA" id="ARBA00011040"/>
    </source>
</evidence>
<reference evidence="11" key="1">
    <citation type="journal article" date="2019" name="Microbiol. Resour. Announc.">
        <title>Complete Genome Sequence of Rubrobacter xylanophilus Strain AA3-22, Isolated from Arima Onsen in Japan.</title>
        <authorList>
            <person name="Tomariguchi N."/>
            <person name="Miyazaki K."/>
        </authorList>
    </citation>
    <scope>NUCLEOTIDE SEQUENCE [LARGE SCALE GENOMIC DNA]</scope>
    <source>
        <strain evidence="11">AA3-22</strain>
    </source>
</reference>
<gene>
    <name evidence="11" type="primary">arsA</name>
    <name evidence="11" type="ORF">RxyAA322_06310</name>
</gene>
<dbReference type="PANTHER" id="PTHR10803:SF3">
    <property type="entry name" value="ATPASE GET3"/>
    <property type="match status" value="1"/>
</dbReference>
<keyword evidence="4" id="KW-0059">Arsenical resistance</keyword>
<evidence type="ECO:0000256" key="5">
    <source>
        <dbReference type="ARBA" id="ARBA00022967"/>
    </source>
</evidence>
<dbReference type="InterPro" id="IPR040612">
    <property type="entry name" value="ArsA_HSP20-like"/>
</dbReference>
<dbReference type="PANTHER" id="PTHR10803">
    <property type="entry name" value="ARSENICAL PUMP-DRIVING ATPASE ARSENITE-TRANSLOCATING ATPASE"/>
    <property type="match status" value="1"/>
</dbReference>
<comment type="catalytic activity">
    <reaction evidence="6">
        <text>arsenite(in) + ATP + H2O = arsenite(out) + ADP + phosphate + H(+)</text>
        <dbReference type="Rhea" id="RHEA:11348"/>
        <dbReference type="ChEBI" id="CHEBI:15377"/>
        <dbReference type="ChEBI" id="CHEBI:15378"/>
        <dbReference type="ChEBI" id="CHEBI:29242"/>
        <dbReference type="ChEBI" id="CHEBI:30616"/>
        <dbReference type="ChEBI" id="CHEBI:43474"/>
        <dbReference type="ChEBI" id="CHEBI:456216"/>
        <dbReference type="EC" id="7.3.2.7"/>
    </reaction>
</comment>
<sequence length="394" mass="43637">MRIILYTGKGGVGKTSVAAATALKAGRQGRKVLVMSTDPAHSLSDAFDERVGPEPKEMAPGVWAQEMDHGRIVEEHWAEIREYVTTLFEWQGAEGLAAEELAMLPGMDELFGLLMVRQHHREARYDALILDAAPTGETLKLLSLPDHVGWYVDRILPIERRAAGLVRPLVRRARSLPPVPEDSFFGAVKRFYEAVAGVEEILTDHRNASVRLVVNAEKMVIAEARRAYTYLNLYDYGVDAVVVNRLLPETVSDPYFGSWREAQERHMSTIRESFAPLPILTARLFEREMFGEEALLALAEDVFDGVEDPLGVLFAGRSHRIVRDGGGYEVILNLPLAQKGDIELSKRGAELLVRVGGQRRSLLLPDSVAPLPAAGARVEDGALRIRLGGDERET</sequence>
<dbReference type="InterPro" id="IPR027417">
    <property type="entry name" value="P-loop_NTPase"/>
</dbReference>
<evidence type="ECO:0000256" key="6">
    <source>
        <dbReference type="ARBA" id="ARBA00052296"/>
    </source>
</evidence>
<dbReference type="Gene3D" id="3.40.50.300">
    <property type="entry name" value="P-loop containing nucleotide triphosphate hydrolases"/>
    <property type="match status" value="1"/>
</dbReference>
<feature type="domain" description="ArsA/GET3 Anion-transporting ATPase-like" evidence="9">
    <location>
        <begin position="1"/>
        <end position="302"/>
    </location>
</feature>
<keyword evidence="12" id="KW-1185">Reference proteome</keyword>
<dbReference type="SUPFAM" id="SSF49764">
    <property type="entry name" value="HSP20-like chaperones"/>
    <property type="match status" value="1"/>
</dbReference>
<evidence type="ECO:0000256" key="8">
    <source>
        <dbReference type="ARBA" id="ARBA00066752"/>
    </source>
</evidence>
<evidence type="ECO:0000259" key="9">
    <source>
        <dbReference type="Pfam" id="PF02374"/>
    </source>
</evidence>
<dbReference type="RefSeq" id="WP_143526879.1">
    <property type="nucleotide sequence ID" value="NZ_AP019791.1"/>
</dbReference>
<dbReference type="InterPro" id="IPR025723">
    <property type="entry name" value="ArsA/GET3_ATPase-like"/>
</dbReference>
<dbReference type="GO" id="GO:0005524">
    <property type="term" value="F:ATP binding"/>
    <property type="evidence" value="ECO:0007669"/>
    <property type="project" value="UniProtKB-KW"/>
</dbReference>
<dbReference type="Pfam" id="PF17886">
    <property type="entry name" value="ArsA_HSP20"/>
    <property type="match status" value="1"/>
</dbReference>
<dbReference type="InterPro" id="IPR016300">
    <property type="entry name" value="ATPase_ArsA/GET3"/>
</dbReference>
<dbReference type="InterPro" id="IPR008978">
    <property type="entry name" value="HSP20-like_chaperone"/>
</dbReference>
<dbReference type="Pfam" id="PF02374">
    <property type="entry name" value="ArsA_ATPase"/>
    <property type="match status" value="1"/>
</dbReference>
<dbReference type="OrthoDB" id="9780677at2"/>
<keyword evidence="3" id="KW-0067">ATP-binding</keyword>
<dbReference type="AlphaFoldDB" id="A0A510HKA6"/>
<evidence type="ECO:0000259" key="10">
    <source>
        <dbReference type="Pfam" id="PF17886"/>
    </source>
</evidence>
<dbReference type="FunFam" id="3.40.50.300:FF:001801">
    <property type="entry name" value="Putative arsenical pump-driving ATPase"/>
    <property type="match status" value="1"/>
</dbReference>